<feature type="domain" description="RRM" evidence="12">
    <location>
        <begin position="8"/>
        <end position="87"/>
    </location>
</feature>
<accession>A0AAW1PHI5</accession>
<evidence type="ECO:0000256" key="1">
    <source>
        <dbReference type="ARBA" id="ARBA00004123"/>
    </source>
</evidence>
<evidence type="ECO:0000313" key="14">
    <source>
        <dbReference type="Proteomes" id="UP001489004"/>
    </source>
</evidence>
<gene>
    <name evidence="13" type="ORF">WJX72_006784</name>
</gene>
<dbReference type="Gene3D" id="3.30.70.330">
    <property type="match status" value="2"/>
</dbReference>
<dbReference type="CDD" id="cd12246">
    <property type="entry name" value="RRM1_U1A_like"/>
    <property type="match status" value="1"/>
</dbReference>
<feature type="domain" description="RRM" evidence="12">
    <location>
        <begin position="153"/>
        <end position="227"/>
    </location>
</feature>
<reference evidence="13 14" key="1">
    <citation type="journal article" date="2024" name="Nat. Commun.">
        <title>Phylogenomics reveals the evolutionary origins of lichenization in chlorophyte algae.</title>
        <authorList>
            <person name="Puginier C."/>
            <person name="Libourel C."/>
            <person name="Otte J."/>
            <person name="Skaloud P."/>
            <person name="Haon M."/>
            <person name="Grisel S."/>
            <person name="Petersen M."/>
            <person name="Berrin J.G."/>
            <person name="Delaux P.M."/>
            <person name="Dal Grande F."/>
            <person name="Keller J."/>
        </authorList>
    </citation>
    <scope>NUCLEOTIDE SEQUENCE [LARGE SCALE GENOMIC DNA]</scope>
    <source>
        <strain evidence="13 14">SAG 2043</strain>
    </source>
</reference>
<evidence type="ECO:0000256" key="10">
    <source>
        <dbReference type="PROSITE-ProRule" id="PRU00176"/>
    </source>
</evidence>
<keyword evidence="14" id="KW-1185">Reference proteome</keyword>
<dbReference type="GO" id="GO:0008380">
    <property type="term" value="P:RNA splicing"/>
    <property type="evidence" value="ECO:0007669"/>
    <property type="project" value="UniProtKB-KW"/>
</dbReference>
<dbReference type="Pfam" id="PF00076">
    <property type="entry name" value="RRM_1"/>
    <property type="match status" value="2"/>
</dbReference>
<dbReference type="InterPro" id="IPR012677">
    <property type="entry name" value="Nucleotide-bd_a/b_plait_sf"/>
</dbReference>
<feature type="region of interest" description="Disordered" evidence="11">
    <location>
        <begin position="103"/>
        <end position="145"/>
    </location>
</feature>
<comment type="similarity">
    <text evidence="2">Belongs to the RRM U1 A/B'' family.</text>
</comment>
<dbReference type="GO" id="GO:0030532">
    <property type="term" value="C:small nuclear ribonucleoprotein complex"/>
    <property type="evidence" value="ECO:0007669"/>
    <property type="project" value="UniProtKB-ARBA"/>
</dbReference>
<evidence type="ECO:0000256" key="5">
    <source>
        <dbReference type="ARBA" id="ARBA00022737"/>
    </source>
</evidence>
<dbReference type="EMBL" id="JALJOR010000008">
    <property type="protein sequence ID" value="KAK9812981.1"/>
    <property type="molecule type" value="Genomic_DNA"/>
</dbReference>
<evidence type="ECO:0000256" key="8">
    <source>
        <dbReference type="ARBA" id="ARBA00023242"/>
    </source>
</evidence>
<feature type="compositionally biased region" description="Low complexity" evidence="11">
    <location>
        <begin position="130"/>
        <end position="145"/>
    </location>
</feature>
<organism evidence="13 14">
    <name type="scientific">[Myrmecia] bisecta</name>
    <dbReference type="NCBI Taxonomy" id="41462"/>
    <lineage>
        <taxon>Eukaryota</taxon>
        <taxon>Viridiplantae</taxon>
        <taxon>Chlorophyta</taxon>
        <taxon>core chlorophytes</taxon>
        <taxon>Trebouxiophyceae</taxon>
        <taxon>Trebouxiales</taxon>
        <taxon>Trebouxiaceae</taxon>
        <taxon>Myrmecia</taxon>
    </lineage>
</organism>
<dbReference type="SUPFAM" id="SSF54928">
    <property type="entry name" value="RNA-binding domain, RBD"/>
    <property type="match status" value="1"/>
</dbReference>
<dbReference type="Proteomes" id="UP001489004">
    <property type="component" value="Unassembled WGS sequence"/>
</dbReference>
<name>A0AAW1PHI5_9CHLO</name>
<dbReference type="InterPro" id="IPR000504">
    <property type="entry name" value="RRM_dom"/>
</dbReference>
<keyword evidence="3" id="KW-0507">mRNA processing</keyword>
<protein>
    <recommendedName>
        <fullName evidence="12">RRM domain-containing protein</fullName>
    </recommendedName>
</protein>
<dbReference type="GO" id="GO:0005681">
    <property type="term" value="C:spliceosomal complex"/>
    <property type="evidence" value="ECO:0007669"/>
    <property type="project" value="UniProtKB-KW"/>
</dbReference>
<dbReference type="PANTHER" id="PTHR10501">
    <property type="entry name" value="U1 SMALL NUCLEAR RIBONUCLEOPROTEIN A/U2 SMALL NUCLEAR RIBONUCLEOPROTEIN B"/>
    <property type="match status" value="1"/>
</dbReference>
<evidence type="ECO:0000256" key="4">
    <source>
        <dbReference type="ARBA" id="ARBA00022728"/>
    </source>
</evidence>
<keyword evidence="7" id="KW-0508">mRNA splicing</keyword>
<dbReference type="SMART" id="SM00360">
    <property type="entry name" value="RRM"/>
    <property type="match status" value="2"/>
</dbReference>
<keyword evidence="5" id="KW-0677">Repeat</keyword>
<evidence type="ECO:0000256" key="3">
    <source>
        <dbReference type="ARBA" id="ARBA00022664"/>
    </source>
</evidence>
<dbReference type="FunFam" id="3.30.70.330:FF:000039">
    <property type="entry name" value="U1 small nuclear ribonucleoprotein A"/>
    <property type="match status" value="1"/>
</dbReference>
<evidence type="ECO:0000256" key="2">
    <source>
        <dbReference type="ARBA" id="ARBA00007243"/>
    </source>
</evidence>
<dbReference type="AlphaFoldDB" id="A0AAW1PHI5"/>
<evidence type="ECO:0000259" key="12">
    <source>
        <dbReference type="PROSITE" id="PS50102"/>
    </source>
</evidence>
<evidence type="ECO:0000313" key="13">
    <source>
        <dbReference type="EMBL" id="KAK9812981.1"/>
    </source>
</evidence>
<evidence type="ECO:0000256" key="11">
    <source>
        <dbReference type="SAM" id="MobiDB-lite"/>
    </source>
</evidence>
<comment type="subcellular location">
    <subcellularLocation>
        <location evidence="1">Nucleus</location>
    </subcellularLocation>
</comment>
<dbReference type="InterPro" id="IPR035979">
    <property type="entry name" value="RBD_domain_sf"/>
</dbReference>
<dbReference type="CDD" id="cd12247">
    <property type="entry name" value="RRM2_U1A_like"/>
    <property type="match status" value="1"/>
</dbReference>
<dbReference type="FunFam" id="3.30.70.330:FF:000029">
    <property type="entry name" value="U2 small nuclear ribonucleoprotein B"/>
    <property type="match status" value="1"/>
</dbReference>
<dbReference type="GO" id="GO:0006397">
    <property type="term" value="P:mRNA processing"/>
    <property type="evidence" value="ECO:0007669"/>
    <property type="project" value="UniProtKB-KW"/>
</dbReference>
<keyword evidence="8" id="KW-0539">Nucleus</keyword>
<proteinExistence type="inferred from homology"/>
<dbReference type="PROSITE" id="PS50102">
    <property type="entry name" value="RRM"/>
    <property type="match status" value="2"/>
</dbReference>
<sequence>MGDVMPNQTIYINNLYEKLQKEELKKCLHAIFSQFGRILDIVCLKTYRLRGQAWVVFADVTGATNALSSMQGFPFFDKPMRLQYAKTESDAVAKMKGVPLKEVEERKKKRKSQNATAREQMLSKTKDKGAPVAADANKPQAAAHANDAAPANKILFVQNLPEATNDMMLSMLFQQFPGFKEVRMVDARPGIAFVEFENEMQASVAMSGLQNFRISPQNAMQVTYAKQ</sequence>
<dbReference type="GO" id="GO:0003723">
    <property type="term" value="F:RNA binding"/>
    <property type="evidence" value="ECO:0007669"/>
    <property type="project" value="UniProtKB-UniRule"/>
</dbReference>
<keyword evidence="9" id="KW-0687">Ribonucleoprotein</keyword>
<keyword evidence="6 10" id="KW-0694">RNA-binding</keyword>
<evidence type="ECO:0000256" key="6">
    <source>
        <dbReference type="ARBA" id="ARBA00022884"/>
    </source>
</evidence>
<comment type="caution">
    <text evidence="13">The sequence shown here is derived from an EMBL/GenBank/DDBJ whole genome shotgun (WGS) entry which is preliminary data.</text>
</comment>
<evidence type="ECO:0000256" key="7">
    <source>
        <dbReference type="ARBA" id="ARBA00023187"/>
    </source>
</evidence>
<keyword evidence="4" id="KW-0747">Spliceosome</keyword>
<evidence type="ECO:0000256" key="9">
    <source>
        <dbReference type="ARBA" id="ARBA00023274"/>
    </source>
</evidence>